<organism evidence="2 3">
    <name type="scientific">Panicum virgatum</name>
    <name type="common">Blackwell switchgrass</name>
    <dbReference type="NCBI Taxonomy" id="38727"/>
    <lineage>
        <taxon>Eukaryota</taxon>
        <taxon>Viridiplantae</taxon>
        <taxon>Streptophyta</taxon>
        <taxon>Embryophyta</taxon>
        <taxon>Tracheophyta</taxon>
        <taxon>Spermatophyta</taxon>
        <taxon>Magnoliopsida</taxon>
        <taxon>Liliopsida</taxon>
        <taxon>Poales</taxon>
        <taxon>Poaceae</taxon>
        <taxon>PACMAD clade</taxon>
        <taxon>Panicoideae</taxon>
        <taxon>Panicodae</taxon>
        <taxon>Paniceae</taxon>
        <taxon>Panicinae</taxon>
        <taxon>Panicum</taxon>
        <taxon>Panicum sect. Hiantes</taxon>
    </lineage>
</organism>
<name>A0A8T0PW63_PANVG</name>
<proteinExistence type="predicted"/>
<feature type="compositionally biased region" description="Basic residues" evidence="1">
    <location>
        <begin position="28"/>
        <end position="47"/>
    </location>
</feature>
<protein>
    <submittedName>
        <fullName evidence="2">Uncharacterized protein</fullName>
    </submittedName>
</protein>
<evidence type="ECO:0000256" key="1">
    <source>
        <dbReference type="SAM" id="MobiDB-lite"/>
    </source>
</evidence>
<gene>
    <name evidence="2" type="ORF">PVAP13_8KG333001</name>
</gene>
<comment type="caution">
    <text evidence="2">The sequence shown here is derived from an EMBL/GenBank/DDBJ whole genome shotgun (WGS) entry which is preliminary data.</text>
</comment>
<dbReference type="EMBL" id="CM029051">
    <property type="protein sequence ID" value="KAG2562214.1"/>
    <property type="molecule type" value="Genomic_DNA"/>
</dbReference>
<dbReference type="AlphaFoldDB" id="A0A8T0PW63"/>
<dbReference type="Proteomes" id="UP000823388">
    <property type="component" value="Chromosome 8K"/>
</dbReference>
<sequence length="107" mass="11587">MVALTLGCGGLATEGMTPGPRRTPIGGGRRRIRWPARRRGGRTRAGGRRSGPNPKAPRWRCVRRGNGILPQIWRVVGAGPRMHAMEVSPPAGGGGFRRRIATAQRRC</sequence>
<feature type="region of interest" description="Disordered" evidence="1">
    <location>
        <begin position="1"/>
        <end position="60"/>
    </location>
</feature>
<reference evidence="2" key="1">
    <citation type="submission" date="2020-05" db="EMBL/GenBank/DDBJ databases">
        <title>WGS assembly of Panicum virgatum.</title>
        <authorList>
            <person name="Lovell J.T."/>
            <person name="Jenkins J."/>
            <person name="Shu S."/>
            <person name="Juenger T.E."/>
            <person name="Schmutz J."/>
        </authorList>
    </citation>
    <scope>NUCLEOTIDE SEQUENCE</scope>
    <source>
        <strain evidence="2">AP13</strain>
    </source>
</reference>
<evidence type="ECO:0000313" key="3">
    <source>
        <dbReference type="Proteomes" id="UP000823388"/>
    </source>
</evidence>
<accession>A0A8T0PW63</accession>
<evidence type="ECO:0000313" key="2">
    <source>
        <dbReference type="EMBL" id="KAG2562214.1"/>
    </source>
</evidence>
<keyword evidence="3" id="KW-1185">Reference proteome</keyword>